<evidence type="ECO:0008006" key="5">
    <source>
        <dbReference type="Google" id="ProtNLM"/>
    </source>
</evidence>
<dbReference type="Gene3D" id="3.90.220.20">
    <property type="entry name" value="DNA methylase specificity domains"/>
    <property type="match status" value="1"/>
</dbReference>
<dbReference type="EMBL" id="FLQX01000123">
    <property type="protein sequence ID" value="SBT07590.1"/>
    <property type="molecule type" value="Genomic_DNA"/>
</dbReference>
<reference evidence="3 4" key="1">
    <citation type="submission" date="2016-06" db="EMBL/GenBank/DDBJ databases">
        <authorList>
            <person name="Kjaerup R.B."/>
            <person name="Dalgaard T.S."/>
            <person name="Juul-Madsen H.R."/>
        </authorList>
    </citation>
    <scope>NUCLEOTIDE SEQUENCE [LARGE SCALE GENOMIC DNA]</scope>
    <source>
        <strain evidence="3">3</strain>
    </source>
</reference>
<dbReference type="STRING" id="1860102.ACCAA_460009"/>
<dbReference type="InterPro" id="IPR044946">
    <property type="entry name" value="Restrct_endonuc_typeI_TRD_sf"/>
</dbReference>
<dbReference type="SUPFAM" id="SSF116734">
    <property type="entry name" value="DNA methylase specificity domain"/>
    <property type="match status" value="1"/>
</dbReference>
<name>A0A1A8XR29_9PROT</name>
<evidence type="ECO:0000256" key="2">
    <source>
        <dbReference type="ARBA" id="ARBA00023125"/>
    </source>
</evidence>
<accession>A0A1A8XR29</accession>
<keyword evidence="2" id="KW-0238">DNA-binding</keyword>
<dbReference type="GO" id="GO:0003677">
    <property type="term" value="F:DNA binding"/>
    <property type="evidence" value="ECO:0007669"/>
    <property type="project" value="UniProtKB-KW"/>
</dbReference>
<dbReference type="RefSeq" id="WP_186407785.1">
    <property type="nucleotide sequence ID" value="NZ_FLQX01000123.1"/>
</dbReference>
<keyword evidence="4" id="KW-1185">Reference proteome</keyword>
<evidence type="ECO:0000313" key="4">
    <source>
        <dbReference type="Proteomes" id="UP000199169"/>
    </source>
</evidence>
<proteinExistence type="predicted"/>
<gene>
    <name evidence="3" type="ORF">ACCAA_460009</name>
</gene>
<evidence type="ECO:0000256" key="1">
    <source>
        <dbReference type="ARBA" id="ARBA00022747"/>
    </source>
</evidence>
<dbReference type="GO" id="GO:0009307">
    <property type="term" value="P:DNA restriction-modification system"/>
    <property type="evidence" value="ECO:0007669"/>
    <property type="project" value="UniProtKB-KW"/>
</dbReference>
<protein>
    <recommendedName>
        <fullName evidence="5">Type I restriction modification DNA specificity domain-containing protein</fullName>
    </recommendedName>
</protein>
<dbReference type="Proteomes" id="UP000199169">
    <property type="component" value="Unassembled WGS sequence"/>
</dbReference>
<organism evidence="3 4">
    <name type="scientific">Candidatus Accumulibacter aalborgensis</name>
    <dbReference type="NCBI Taxonomy" id="1860102"/>
    <lineage>
        <taxon>Bacteria</taxon>
        <taxon>Pseudomonadati</taxon>
        <taxon>Pseudomonadota</taxon>
        <taxon>Betaproteobacteria</taxon>
        <taxon>Candidatus Accumulibacter</taxon>
    </lineage>
</organism>
<keyword evidence="1" id="KW-0680">Restriction system</keyword>
<sequence length="67" mass="7192">MKGIKASLLKTVEIAFPKAVGEQVELVATLDALVEETACLEGIYQQKLAALDALKKSLLHQAFSGHL</sequence>
<evidence type="ECO:0000313" key="3">
    <source>
        <dbReference type="EMBL" id="SBT07590.1"/>
    </source>
</evidence>
<dbReference type="AlphaFoldDB" id="A0A1A8XR29"/>